<evidence type="ECO:0000313" key="6">
    <source>
        <dbReference type="Proteomes" id="UP000198923"/>
    </source>
</evidence>
<gene>
    <name evidence="5" type="ORF">SAMN05421505_13461</name>
</gene>
<dbReference type="SUPFAM" id="SSF55729">
    <property type="entry name" value="Acyl-CoA N-acyltransferases (Nat)"/>
    <property type="match status" value="1"/>
</dbReference>
<evidence type="ECO:0000313" key="5">
    <source>
        <dbReference type="EMBL" id="SDI11830.1"/>
    </source>
</evidence>
<dbReference type="Pfam" id="PF13302">
    <property type="entry name" value="Acetyltransf_3"/>
    <property type="match status" value="1"/>
</dbReference>
<dbReference type="InterPro" id="IPR051531">
    <property type="entry name" value="N-acetyltransferase"/>
</dbReference>
<dbReference type="AlphaFoldDB" id="A0A1G8HZG3"/>
<evidence type="ECO:0000256" key="1">
    <source>
        <dbReference type="ARBA" id="ARBA00022679"/>
    </source>
</evidence>
<dbReference type="Gene3D" id="3.40.630.30">
    <property type="match status" value="1"/>
</dbReference>
<reference evidence="5 6" key="1">
    <citation type="submission" date="2016-10" db="EMBL/GenBank/DDBJ databases">
        <authorList>
            <person name="de Groot N.N."/>
        </authorList>
    </citation>
    <scope>NUCLEOTIDE SEQUENCE [LARGE SCALE GENOMIC DNA]</scope>
    <source>
        <strain evidence="5 6">CPCC 201354</strain>
    </source>
</reference>
<dbReference type="PROSITE" id="PS51186">
    <property type="entry name" value="GNAT"/>
    <property type="match status" value="1"/>
</dbReference>
<accession>A0A1G8HZG3</accession>
<evidence type="ECO:0000256" key="2">
    <source>
        <dbReference type="ARBA" id="ARBA00023315"/>
    </source>
</evidence>
<dbReference type="STRING" id="504805.SAMN05421505_13461"/>
<dbReference type="InterPro" id="IPR000182">
    <property type="entry name" value="GNAT_dom"/>
</dbReference>
<dbReference type="PANTHER" id="PTHR43792:SF8">
    <property type="entry name" value="[RIBOSOMAL PROTEIN US5]-ALANINE N-ACETYLTRANSFERASE"/>
    <property type="match status" value="1"/>
</dbReference>
<dbReference type="RefSeq" id="WP_093174183.1">
    <property type="nucleotide sequence ID" value="NZ_FNCN01000034.1"/>
</dbReference>
<keyword evidence="6" id="KW-1185">Reference proteome</keyword>
<dbReference type="GO" id="GO:0016747">
    <property type="term" value="F:acyltransferase activity, transferring groups other than amino-acyl groups"/>
    <property type="evidence" value="ECO:0007669"/>
    <property type="project" value="InterPro"/>
</dbReference>
<dbReference type="InterPro" id="IPR016181">
    <property type="entry name" value="Acyl_CoA_acyltransferase"/>
</dbReference>
<dbReference type="EMBL" id="FNCN01000034">
    <property type="protein sequence ID" value="SDI11830.1"/>
    <property type="molecule type" value="Genomic_DNA"/>
</dbReference>
<name>A0A1G8HZG3_9ACTN</name>
<dbReference type="OrthoDB" id="9132139at2"/>
<proteinExistence type="inferred from homology"/>
<evidence type="ECO:0000259" key="4">
    <source>
        <dbReference type="PROSITE" id="PS51186"/>
    </source>
</evidence>
<dbReference type="Proteomes" id="UP000198923">
    <property type="component" value="Unassembled WGS sequence"/>
</dbReference>
<comment type="similarity">
    <text evidence="3">Belongs to the acetyltransferase family. RimJ subfamily.</text>
</comment>
<keyword evidence="2" id="KW-0012">Acyltransferase</keyword>
<dbReference type="PANTHER" id="PTHR43792">
    <property type="entry name" value="GNAT FAMILY, PUTATIVE (AFU_ORTHOLOGUE AFUA_3G00765)-RELATED-RELATED"/>
    <property type="match status" value="1"/>
</dbReference>
<keyword evidence="1 5" id="KW-0808">Transferase</keyword>
<organism evidence="5 6">
    <name type="scientific">Sinosporangium album</name>
    <dbReference type="NCBI Taxonomy" id="504805"/>
    <lineage>
        <taxon>Bacteria</taxon>
        <taxon>Bacillati</taxon>
        <taxon>Actinomycetota</taxon>
        <taxon>Actinomycetes</taxon>
        <taxon>Streptosporangiales</taxon>
        <taxon>Streptosporangiaceae</taxon>
        <taxon>Sinosporangium</taxon>
    </lineage>
</organism>
<protein>
    <submittedName>
        <fullName evidence="5">Protein N-acetyltransferase, RimJ/RimL family</fullName>
    </submittedName>
</protein>
<feature type="domain" description="N-acetyltransferase" evidence="4">
    <location>
        <begin position="11"/>
        <end position="174"/>
    </location>
</feature>
<evidence type="ECO:0000256" key="3">
    <source>
        <dbReference type="ARBA" id="ARBA00038502"/>
    </source>
</evidence>
<sequence length="193" mass="21170">MYPVTLTSGTVGLREFANPEDADAVLAIYGDPRVTAHLSFEPRDRAQVTATLAAVTAAARVRPRTEYSLAAVRLPGDVVGDVVAFARLAVDTQHPGQNSGQIGFALRADQWGQGLGTEVVALLLRLGFDELGLHRVWAARSPHNHVSGRLMEKVGMIEEGRIRDHLRIKDKWRDSIVHSILEHEWRAGRARAG</sequence>